<organism evidence="1 2">
    <name type="scientific">Flavobacterium anhuiense</name>
    <dbReference type="NCBI Taxonomy" id="459526"/>
    <lineage>
        <taxon>Bacteria</taxon>
        <taxon>Pseudomonadati</taxon>
        <taxon>Bacteroidota</taxon>
        <taxon>Flavobacteriia</taxon>
        <taxon>Flavobacteriales</taxon>
        <taxon>Flavobacteriaceae</taxon>
        <taxon>Flavobacterium</taxon>
    </lineage>
</organism>
<protein>
    <submittedName>
        <fullName evidence="1">Uncharacterized protein</fullName>
    </submittedName>
</protein>
<dbReference type="EMBL" id="JUIV01000005">
    <property type="protein sequence ID" value="RYJ39074.1"/>
    <property type="molecule type" value="Genomic_DNA"/>
</dbReference>
<name>A0A444VZW3_9FLAO</name>
<reference evidence="1 2" key="1">
    <citation type="submission" date="2014-12" db="EMBL/GenBank/DDBJ databases">
        <title>Genome sequence of Flavobacterium anhuiense RCM74.</title>
        <authorList>
            <person name="Kim J.F."/>
            <person name="Song J.Y."/>
            <person name="Kwak M.-J."/>
            <person name="Lee S.-W."/>
        </authorList>
    </citation>
    <scope>NUCLEOTIDE SEQUENCE [LARGE SCALE GENOMIC DNA]</scope>
    <source>
        <strain evidence="1 2">RCM74</strain>
    </source>
</reference>
<dbReference type="AlphaFoldDB" id="A0A444VZW3"/>
<dbReference type="OrthoDB" id="8777862at2"/>
<evidence type="ECO:0000313" key="1">
    <source>
        <dbReference type="EMBL" id="RYJ39074.1"/>
    </source>
</evidence>
<dbReference type="RefSeq" id="WP_129746841.1">
    <property type="nucleotide sequence ID" value="NZ_JUIV01000005.1"/>
</dbReference>
<evidence type="ECO:0000313" key="2">
    <source>
        <dbReference type="Proteomes" id="UP000290433"/>
    </source>
</evidence>
<sequence>MKKLLFISILLVLAIYVFRETVYKPYLWKEAMETPEHKLKLGSFVFSKQRDENGNSGTAKKYFVFKVTEINGDYVRFSIVRKLSEKGTIKSSDFSMPRETYRSFKRNIKKVIVTGILREDLNKEGGHTVNDYLLKKYPSLKKSLYYYEEIPKTEENINEPKEYFNLIYSKEKIIEKRKLIPYIVSDNNVPELARHLSQRVCVILN</sequence>
<dbReference type="Proteomes" id="UP000290433">
    <property type="component" value="Unassembled WGS sequence"/>
</dbReference>
<gene>
    <name evidence="1" type="ORF">NU08_1912</name>
</gene>
<comment type="caution">
    <text evidence="1">The sequence shown here is derived from an EMBL/GenBank/DDBJ whole genome shotgun (WGS) entry which is preliminary data.</text>
</comment>
<accession>A0A444VZW3</accession>
<proteinExistence type="predicted"/>